<evidence type="ECO:0000313" key="4">
    <source>
        <dbReference type="Proteomes" id="UP000294480"/>
    </source>
</evidence>
<feature type="short sequence motif" description="Histidine triad motif" evidence="1">
    <location>
        <begin position="95"/>
        <end position="99"/>
    </location>
</feature>
<feature type="domain" description="HIT" evidence="2">
    <location>
        <begin position="9"/>
        <end position="110"/>
    </location>
</feature>
<comment type="caution">
    <text evidence="3">The sequence shown here is derived from an EMBL/GenBank/DDBJ whole genome shotgun (WGS) entry which is preliminary data.</text>
</comment>
<dbReference type="InterPro" id="IPR036265">
    <property type="entry name" value="HIT-like_sf"/>
</dbReference>
<evidence type="ECO:0000259" key="2">
    <source>
        <dbReference type="PROSITE" id="PS51084"/>
    </source>
</evidence>
<dbReference type="GO" id="GO:0016787">
    <property type="term" value="F:hydrolase activity"/>
    <property type="evidence" value="ECO:0007669"/>
    <property type="project" value="UniProtKB-KW"/>
</dbReference>
<evidence type="ECO:0000256" key="1">
    <source>
        <dbReference type="PROSITE-ProRule" id="PRU00464"/>
    </source>
</evidence>
<proteinExistence type="predicted"/>
<organism evidence="3 4">
    <name type="scientific">Hydromonas duriensis</name>
    <dbReference type="NCBI Taxonomy" id="1527608"/>
    <lineage>
        <taxon>Bacteria</taxon>
        <taxon>Pseudomonadati</taxon>
        <taxon>Pseudomonadota</taxon>
        <taxon>Betaproteobacteria</taxon>
        <taxon>Burkholderiales</taxon>
        <taxon>Burkholderiaceae</taxon>
        <taxon>Hydromonas</taxon>
    </lineage>
</organism>
<protein>
    <submittedName>
        <fullName evidence="3">Diadenosine tetraphosphate (Ap4A) HIT family hydrolase</fullName>
    </submittedName>
</protein>
<dbReference type="Gene3D" id="3.30.428.10">
    <property type="entry name" value="HIT-like"/>
    <property type="match status" value="1"/>
</dbReference>
<gene>
    <name evidence="3" type="ORF">DFR44_103104</name>
</gene>
<dbReference type="SUPFAM" id="SSF54197">
    <property type="entry name" value="HIT-like"/>
    <property type="match status" value="1"/>
</dbReference>
<dbReference type="InterPro" id="IPR011146">
    <property type="entry name" value="HIT-like"/>
</dbReference>
<keyword evidence="3" id="KW-0378">Hydrolase</keyword>
<keyword evidence="4" id="KW-1185">Reference proteome</keyword>
<dbReference type="PANTHER" id="PTHR42997:SF1">
    <property type="entry name" value="AP-4-A PHOSPHORYLASE"/>
    <property type="match status" value="1"/>
</dbReference>
<dbReference type="Proteomes" id="UP000294480">
    <property type="component" value="Unassembled WGS sequence"/>
</dbReference>
<reference evidence="3 4" key="1">
    <citation type="submission" date="2019-03" db="EMBL/GenBank/DDBJ databases">
        <title>Genomic Encyclopedia of Type Strains, Phase IV (KMG-IV): sequencing the most valuable type-strain genomes for metagenomic binning, comparative biology and taxonomic classification.</title>
        <authorList>
            <person name="Goeker M."/>
        </authorList>
    </citation>
    <scope>NUCLEOTIDE SEQUENCE [LARGE SCALE GENOMIC DNA]</scope>
    <source>
        <strain evidence="3 4">DSM 102852</strain>
    </source>
</reference>
<dbReference type="PANTHER" id="PTHR42997">
    <property type="entry name" value="HIT FAMILY HYDROLASE"/>
    <property type="match status" value="1"/>
</dbReference>
<dbReference type="InterPro" id="IPR052908">
    <property type="entry name" value="AP-4-A_phosphorylase"/>
</dbReference>
<dbReference type="Pfam" id="PF01230">
    <property type="entry name" value="HIT"/>
    <property type="match status" value="1"/>
</dbReference>
<dbReference type="PROSITE" id="PS51084">
    <property type="entry name" value="HIT_2"/>
    <property type="match status" value="1"/>
</dbReference>
<evidence type="ECO:0000313" key="3">
    <source>
        <dbReference type="EMBL" id="TDR32591.1"/>
    </source>
</evidence>
<dbReference type="EMBL" id="SNZE01000003">
    <property type="protein sequence ID" value="TDR32591.1"/>
    <property type="molecule type" value="Genomic_DNA"/>
</dbReference>
<dbReference type="AlphaFoldDB" id="A0A4R6YAS4"/>
<dbReference type="OrthoDB" id="9799145at2"/>
<sequence>MRPIYAPNPSCELCSSDGGELVWQNDNLRVIMVDDPHFAGFVRVVWQAHVSEMTDLQPAQRSQLMQTVCLVETVMRQVLQPTKINLASLGNMTPHLHWHVIPRFANDINFPTPIWALTKEQAAQTARPCVSPEQRDALVTALRIALWA</sequence>
<accession>A0A4R6YAS4</accession>
<dbReference type="RefSeq" id="WP_133619136.1">
    <property type="nucleotide sequence ID" value="NZ_SNZE01000003.1"/>
</dbReference>
<name>A0A4R6YAS4_9BURK</name>